<protein>
    <submittedName>
        <fullName evidence="1">Uncharacterized protein</fullName>
    </submittedName>
</protein>
<proteinExistence type="predicted"/>
<reference evidence="1" key="1">
    <citation type="submission" date="2023-04" db="EMBL/GenBank/DDBJ databases">
        <title>Draft Genome sequencing of Naganishia species isolated from polar environments using Oxford Nanopore Technology.</title>
        <authorList>
            <person name="Leo P."/>
            <person name="Venkateswaran K."/>
        </authorList>
    </citation>
    <scope>NUCLEOTIDE SEQUENCE</scope>
    <source>
        <strain evidence="1">MNA-CCFEE 5262</strain>
    </source>
</reference>
<comment type="caution">
    <text evidence="1">The sequence shown here is derived from an EMBL/GenBank/DDBJ whole genome shotgun (WGS) entry which is preliminary data.</text>
</comment>
<name>A0ACC2X0C7_9TREE</name>
<evidence type="ECO:0000313" key="1">
    <source>
        <dbReference type="EMBL" id="KAJ9117307.1"/>
    </source>
</evidence>
<accession>A0ACC2X0C7</accession>
<evidence type="ECO:0000313" key="2">
    <source>
        <dbReference type="Proteomes" id="UP001230649"/>
    </source>
</evidence>
<dbReference type="EMBL" id="JASBWS010000002">
    <property type="protein sequence ID" value="KAJ9117307.1"/>
    <property type="molecule type" value="Genomic_DNA"/>
</dbReference>
<dbReference type="Proteomes" id="UP001230649">
    <property type="component" value="Unassembled WGS sequence"/>
</dbReference>
<gene>
    <name evidence="1" type="ORF">QFC20_000454</name>
</gene>
<sequence length="515" mass="54694">MAASDNEQSSKGSEEIHGRKRGREASVEPGLNQSTSGSAIAIPLKKNRTEALASISSSRGTSPKNKEDSNGGLTTTSSDETVKEVRQKVEDLSHDEATETLKVDSMSDKGEDQTITIEEEVGQSDSEAGRKGKQEDRTPSSQFLKEDSERVKDDEEAEPPVSAVPSVDMDRPAEDTEEAPIAPAVTSAVPVKKTHATFGSFAATSSPFSKIATPSAGLDGTETKALPDDVVQKVKEANALPTTSSSSSTASSNGPIKKAQATFGSFAASASPFSSVKHTSAFTSQPIASSSNATAHSASPFKAATGSAFGNWSASASPFATPSRKPTPNVTGDETANAEDPKDNSKEADAAQDKQDNQNFGDILASTSGEASAERQKLDVQHQDVPTGEEEENTIFQVRSKLHVMDNGAWKERGTGSLHLNVHKKDRSARLVMRAEGVLRLILNTPLFAGMKPELTDRYVKFAIVEEGKIRNIAIRTRNADEATGLFEAMQRYIPAKDKSETPSQAQAPVGEEAV</sequence>
<organism evidence="1 2">
    <name type="scientific">Naganishia adeliensis</name>
    <dbReference type="NCBI Taxonomy" id="92952"/>
    <lineage>
        <taxon>Eukaryota</taxon>
        <taxon>Fungi</taxon>
        <taxon>Dikarya</taxon>
        <taxon>Basidiomycota</taxon>
        <taxon>Agaricomycotina</taxon>
        <taxon>Tremellomycetes</taxon>
        <taxon>Filobasidiales</taxon>
        <taxon>Filobasidiaceae</taxon>
        <taxon>Naganishia</taxon>
    </lineage>
</organism>
<keyword evidence="2" id="KW-1185">Reference proteome</keyword>